<dbReference type="SUPFAM" id="SSF51905">
    <property type="entry name" value="FAD/NAD(P)-binding domain"/>
    <property type="match status" value="2"/>
</dbReference>
<accession>A0ABN1NMB9</accession>
<keyword evidence="2" id="KW-1185">Reference proteome</keyword>
<dbReference type="Gene3D" id="3.50.50.60">
    <property type="entry name" value="FAD/NAD(P)-binding domain"/>
    <property type="match status" value="2"/>
</dbReference>
<dbReference type="PRINTS" id="PR00469">
    <property type="entry name" value="PNDRDTASEII"/>
</dbReference>
<dbReference type="RefSeq" id="WP_343947761.1">
    <property type="nucleotide sequence ID" value="NZ_BAAAHQ010000001.1"/>
</dbReference>
<proteinExistence type="predicted"/>
<dbReference type="InterPro" id="IPR036188">
    <property type="entry name" value="FAD/NAD-bd_sf"/>
</dbReference>
<dbReference type="PANTHER" id="PTHR42877">
    <property type="entry name" value="L-ORNITHINE N(5)-MONOOXYGENASE-RELATED"/>
    <property type="match status" value="1"/>
</dbReference>
<gene>
    <name evidence="1" type="ORF">GCM10009560_02540</name>
</gene>
<sequence>MTPRVAIIGSGFGGLCMAIQLERAGITSYTVFEKASGLGGTWRDNAYPGAGCDIPSHLYSYSFEKYASWSRRYPGQPEILSYLDRCADKYGVRRKIRFGVEVVAADFTGRSWTLTTASGEEADFDAVVCAVGQLSLPRLPDIPGRDDFAGVSFHSARWDHGHDLTGRHVAVVGNGSSAAQLIPDVAARAARLDLYQRTPSWVIGKADAAFGPLTRMALHHVPGLQSAYRSWIYQYFEAALWPAFAQGWSAGILRARARHHLRGSVADPVLRRKLTPEYPPGCKRILVDSGFYPALTRPNVEVVTDPIVRITPDGLQTTAGTRRADTIVYATGFRTTEFLAPIAVTGRDGSDLRERWREGAEAYLGISVPRFPNLFLLYGPNTNLGHNSIVFMIECQVRHILNCLPLLGSHGPMEVREEVMAAYRRRLERAMAGMVWGRECGSWYKNAQGRITNNWPARTALYRRLTASPPLPAYRFVARSSH</sequence>
<comment type="caution">
    <text evidence="1">The sequence shown here is derived from an EMBL/GenBank/DDBJ whole genome shotgun (WGS) entry which is preliminary data.</text>
</comment>
<protein>
    <submittedName>
        <fullName evidence="1">NAD(P)/FAD-dependent oxidoreductase</fullName>
    </submittedName>
</protein>
<evidence type="ECO:0000313" key="2">
    <source>
        <dbReference type="Proteomes" id="UP001501578"/>
    </source>
</evidence>
<dbReference type="InterPro" id="IPR051209">
    <property type="entry name" value="FAD-bind_Monooxygenase_sf"/>
</dbReference>
<dbReference type="PANTHER" id="PTHR42877:SF4">
    <property type="entry name" value="FAD_NAD(P)-BINDING DOMAIN-CONTAINING PROTEIN-RELATED"/>
    <property type="match status" value="1"/>
</dbReference>
<evidence type="ECO:0000313" key="1">
    <source>
        <dbReference type="EMBL" id="GAA0912227.1"/>
    </source>
</evidence>
<dbReference type="Pfam" id="PF13738">
    <property type="entry name" value="Pyr_redox_3"/>
    <property type="match status" value="1"/>
</dbReference>
<reference evidence="1 2" key="1">
    <citation type="journal article" date="2019" name="Int. J. Syst. Evol. Microbiol.">
        <title>The Global Catalogue of Microorganisms (GCM) 10K type strain sequencing project: providing services to taxonomists for standard genome sequencing and annotation.</title>
        <authorList>
            <consortium name="The Broad Institute Genomics Platform"/>
            <consortium name="The Broad Institute Genome Sequencing Center for Infectious Disease"/>
            <person name="Wu L."/>
            <person name="Ma J."/>
        </authorList>
    </citation>
    <scope>NUCLEOTIDE SEQUENCE [LARGE SCALE GENOMIC DNA]</scope>
    <source>
        <strain evidence="1 2">JCM 11136</strain>
    </source>
</reference>
<dbReference type="EMBL" id="BAAAHQ010000001">
    <property type="protein sequence ID" value="GAA0912227.1"/>
    <property type="molecule type" value="Genomic_DNA"/>
</dbReference>
<organism evidence="1 2">
    <name type="scientific">Nonomuraea longicatena</name>
    <dbReference type="NCBI Taxonomy" id="83682"/>
    <lineage>
        <taxon>Bacteria</taxon>
        <taxon>Bacillati</taxon>
        <taxon>Actinomycetota</taxon>
        <taxon>Actinomycetes</taxon>
        <taxon>Streptosporangiales</taxon>
        <taxon>Streptosporangiaceae</taxon>
        <taxon>Nonomuraea</taxon>
    </lineage>
</organism>
<name>A0ABN1NMB9_9ACTN</name>
<dbReference type="Proteomes" id="UP001501578">
    <property type="component" value="Unassembled WGS sequence"/>
</dbReference>